<dbReference type="EMBL" id="SMAK01000016">
    <property type="protein sequence ID" value="TCT04148.1"/>
    <property type="molecule type" value="Genomic_DNA"/>
</dbReference>
<evidence type="ECO:0000256" key="7">
    <source>
        <dbReference type="SAM" id="Phobius"/>
    </source>
</evidence>
<dbReference type="NCBIfam" id="NF009159">
    <property type="entry name" value="PRK12504.1"/>
    <property type="match status" value="1"/>
</dbReference>
<evidence type="ECO:0000256" key="6">
    <source>
        <dbReference type="ARBA" id="ARBA00023136"/>
    </source>
</evidence>
<keyword evidence="3" id="KW-1003">Cell membrane</keyword>
<feature type="domain" description="MrpA C-terminal/MbhE" evidence="9">
    <location>
        <begin position="91"/>
        <end position="174"/>
    </location>
</feature>
<feature type="transmembrane region" description="Helical" evidence="7">
    <location>
        <begin position="87"/>
        <end position="105"/>
    </location>
</feature>
<proteinExistence type="predicted"/>
<dbReference type="AlphaFoldDB" id="A0A4V2UXN1"/>
<keyword evidence="4 7" id="KW-0812">Transmembrane</keyword>
<evidence type="ECO:0000256" key="1">
    <source>
        <dbReference type="ARBA" id="ARBA00004651"/>
    </source>
</evidence>
<dbReference type="InterPro" id="IPR025383">
    <property type="entry name" value="MrpA_C/MbhD"/>
</dbReference>
<dbReference type="PANTHER" id="PTHR43373:SF1">
    <property type="entry name" value="NA(+)_H(+) ANTIPORTER SUBUNIT A"/>
    <property type="match status" value="1"/>
</dbReference>
<organism evidence="10 11">
    <name type="scientific">Tepidamorphus gemmatus</name>
    <dbReference type="NCBI Taxonomy" id="747076"/>
    <lineage>
        <taxon>Bacteria</taxon>
        <taxon>Pseudomonadati</taxon>
        <taxon>Pseudomonadota</taxon>
        <taxon>Alphaproteobacteria</taxon>
        <taxon>Hyphomicrobiales</taxon>
        <taxon>Tepidamorphaceae</taxon>
        <taxon>Tepidamorphus</taxon>
    </lineage>
</organism>
<evidence type="ECO:0000256" key="2">
    <source>
        <dbReference type="ARBA" id="ARBA00022448"/>
    </source>
</evidence>
<dbReference type="Pfam" id="PF13244">
    <property type="entry name" value="MbhD"/>
    <property type="match status" value="1"/>
</dbReference>
<protein>
    <submittedName>
        <fullName evidence="10">Multicomponent Na+:H+ antiporter subunit B</fullName>
    </submittedName>
</protein>
<keyword evidence="5 7" id="KW-1133">Transmembrane helix</keyword>
<dbReference type="PANTHER" id="PTHR43373">
    <property type="entry name" value="NA(+)/H(+) ANTIPORTER SUBUNIT"/>
    <property type="match status" value="1"/>
</dbReference>
<name>A0A4V2UXN1_9HYPH</name>
<keyword evidence="2" id="KW-0813">Transport</keyword>
<evidence type="ECO:0000259" key="8">
    <source>
        <dbReference type="Pfam" id="PF13244"/>
    </source>
</evidence>
<dbReference type="RefSeq" id="WP_245499818.1">
    <property type="nucleotide sequence ID" value="NZ_SMAK01000016.1"/>
</dbReference>
<dbReference type="Proteomes" id="UP000295678">
    <property type="component" value="Unassembled WGS sequence"/>
</dbReference>
<gene>
    <name evidence="10" type="ORF">EDC22_11624</name>
</gene>
<accession>A0A4V2UXN1</accession>
<evidence type="ECO:0000256" key="4">
    <source>
        <dbReference type="ARBA" id="ARBA00022692"/>
    </source>
</evidence>
<comment type="subcellular location">
    <subcellularLocation>
        <location evidence="1">Cell membrane</location>
        <topology evidence="1">Multi-pass membrane protein</topology>
    </subcellularLocation>
</comment>
<dbReference type="InterPro" id="IPR046806">
    <property type="entry name" value="MrpA_C/MbhE"/>
</dbReference>
<dbReference type="Pfam" id="PF20501">
    <property type="entry name" value="MbhE"/>
    <property type="match status" value="1"/>
</dbReference>
<sequence length="182" mass="19292">MELLVNMVLLTLMAVVVIAIVRLRNLFAVIILSSVYSFLMASVLLVLDAADVATTEAAVGAGISTVLMLAALYLTKTEEMAPSHTPLLPLFVAVVIGAALVYGSVDMPSFGAADTPVNQHVGMQYIDRAMEETGVPNVVSAVLASYRGYDTLGEVVVVFTAGIGVLLLLRRNRREAGAKRGR</sequence>
<evidence type="ECO:0000256" key="5">
    <source>
        <dbReference type="ARBA" id="ARBA00022989"/>
    </source>
</evidence>
<evidence type="ECO:0000256" key="3">
    <source>
        <dbReference type="ARBA" id="ARBA00022475"/>
    </source>
</evidence>
<feature type="domain" description="MrpA C-terminal/MbhD" evidence="8">
    <location>
        <begin position="12"/>
        <end position="76"/>
    </location>
</feature>
<dbReference type="InterPro" id="IPR050616">
    <property type="entry name" value="CPA3_Na-H_Antiporter_A"/>
</dbReference>
<keyword evidence="11" id="KW-1185">Reference proteome</keyword>
<comment type="caution">
    <text evidence="10">The sequence shown here is derived from an EMBL/GenBank/DDBJ whole genome shotgun (WGS) entry which is preliminary data.</text>
</comment>
<feature type="transmembrane region" description="Helical" evidence="7">
    <location>
        <begin position="26"/>
        <end position="45"/>
    </location>
</feature>
<feature type="transmembrane region" description="Helical" evidence="7">
    <location>
        <begin position="6"/>
        <end position="21"/>
    </location>
</feature>
<feature type="transmembrane region" description="Helical" evidence="7">
    <location>
        <begin position="151"/>
        <end position="169"/>
    </location>
</feature>
<keyword evidence="6 7" id="KW-0472">Membrane</keyword>
<evidence type="ECO:0000313" key="10">
    <source>
        <dbReference type="EMBL" id="TCT04148.1"/>
    </source>
</evidence>
<reference evidence="10 11" key="1">
    <citation type="submission" date="2019-03" db="EMBL/GenBank/DDBJ databases">
        <title>Genomic Encyclopedia of Type Strains, Phase IV (KMG-IV): sequencing the most valuable type-strain genomes for metagenomic binning, comparative biology and taxonomic classification.</title>
        <authorList>
            <person name="Goeker M."/>
        </authorList>
    </citation>
    <scope>NUCLEOTIDE SEQUENCE [LARGE SCALE GENOMIC DNA]</scope>
    <source>
        <strain evidence="10 11">DSM 19345</strain>
    </source>
</reference>
<dbReference type="GO" id="GO:0005886">
    <property type="term" value="C:plasma membrane"/>
    <property type="evidence" value="ECO:0007669"/>
    <property type="project" value="UniProtKB-SubCell"/>
</dbReference>
<feature type="transmembrane region" description="Helical" evidence="7">
    <location>
        <begin position="57"/>
        <end position="75"/>
    </location>
</feature>
<evidence type="ECO:0000313" key="11">
    <source>
        <dbReference type="Proteomes" id="UP000295678"/>
    </source>
</evidence>
<evidence type="ECO:0000259" key="9">
    <source>
        <dbReference type="Pfam" id="PF20501"/>
    </source>
</evidence>